<comment type="activity regulation">
    <text evidence="11">Inhibited by UTP.</text>
</comment>
<feature type="binding site" evidence="11">
    <location>
        <position position="167"/>
    </location>
    <ligand>
        <name>ATP</name>
        <dbReference type="ChEBI" id="CHEBI:30616"/>
    </ligand>
</feature>
<dbReference type="EC" id="2.7.4.22" evidence="11"/>
<dbReference type="UniPathway" id="UPA00159">
    <property type="reaction ID" value="UER00275"/>
</dbReference>
<reference evidence="13 14" key="1">
    <citation type="submission" date="2019-02" db="EMBL/GenBank/DDBJ databases">
        <title>Hansschlegelia quercus sp. nov., a novel methylotrophic bacterium from buds of oak (Quercus robur L.).</title>
        <authorList>
            <person name="Agafonova N.V."/>
            <person name="Kaparullina E.N."/>
            <person name="Grouzdev D.S."/>
            <person name="Doronina N.V."/>
        </authorList>
    </citation>
    <scope>NUCLEOTIDE SEQUENCE [LARGE SCALE GENOMIC DNA]</scope>
    <source>
        <strain evidence="13 14">Dub</strain>
    </source>
</reference>
<name>A0A4Q9G8Q5_9HYPH</name>
<comment type="caution">
    <text evidence="13">The sequence shown here is derived from an EMBL/GenBank/DDBJ whole genome shotgun (WGS) entry which is preliminary data.</text>
</comment>
<dbReference type="CDD" id="cd04254">
    <property type="entry name" value="AAK_UMPK-PyrH-Ec"/>
    <property type="match status" value="1"/>
</dbReference>
<dbReference type="SUPFAM" id="SSF53633">
    <property type="entry name" value="Carbamate kinase-like"/>
    <property type="match status" value="1"/>
</dbReference>
<dbReference type="Pfam" id="PF00696">
    <property type="entry name" value="AA_kinase"/>
    <property type="match status" value="1"/>
</dbReference>
<feature type="domain" description="Aspartate/glutamate/uridylate kinase" evidence="12">
    <location>
        <begin position="13"/>
        <end position="221"/>
    </location>
</feature>
<protein>
    <recommendedName>
        <fullName evidence="11">Uridylate kinase</fullName>
        <shortName evidence="11">UK</shortName>
        <ecNumber evidence="11">2.7.4.22</ecNumber>
    </recommendedName>
    <alternativeName>
        <fullName evidence="11">Uridine monophosphate kinase</fullName>
        <shortName evidence="11">UMP kinase</shortName>
        <shortName evidence="11">UMPK</shortName>
    </alternativeName>
</protein>
<dbReference type="InterPro" id="IPR015963">
    <property type="entry name" value="Uridylate_kinase_bac"/>
</dbReference>
<comment type="function">
    <text evidence="11">Catalyzes the reversible phosphorylation of UMP to UDP.</text>
</comment>
<dbReference type="GO" id="GO:0033862">
    <property type="term" value="F:UMP kinase activity"/>
    <property type="evidence" value="ECO:0007669"/>
    <property type="project" value="UniProtKB-EC"/>
</dbReference>
<dbReference type="AlphaFoldDB" id="A0A4Q9G8Q5"/>
<evidence type="ECO:0000313" key="14">
    <source>
        <dbReference type="Proteomes" id="UP000291613"/>
    </source>
</evidence>
<gene>
    <name evidence="11" type="primary">pyrH</name>
    <name evidence="13" type="ORF">EYR15_16730</name>
</gene>
<feature type="binding site" evidence="11">
    <location>
        <position position="64"/>
    </location>
    <ligand>
        <name>ATP</name>
        <dbReference type="ChEBI" id="CHEBI:30616"/>
    </ligand>
</feature>
<evidence type="ECO:0000259" key="12">
    <source>
        <dbReference type="Pfam" id="PF00696"/>
    </source>
</evidence>
<dbReference type="InterPro" id="IPR011817">
    <property type="entry name" value="Uridylate_kinase"/>
</dbReference>
<dbReference type="GO" id="GO:0005524">
    <property type="term" value="F:ATP binding"/>
    <property type="evidence" value="ECO:0007669"/>
    <property type="project" value="UniProtKB-KW"/>
</dbReference>
<keyword evidence="14" id="KW-1185">Reference proteome</keyword>
<evidence type="ECO:0000256" key="2">
    <source>
        <dbReference type="ARBA" id="ARBA00004791"/>
    </source>
</evidence>
<keyword evidence="4 11" id="KW-0963">Cytoplasm</keyword>
<dbReference type="GO" id="GO:0005829">
    <property type="term" value="C:cytosol"/>
    <property type="evidence" value="ECO:0007669"/>
    <property type="project" value="TreeGrafter"/>
</dbReference>
<sequence>MTPATETKPLYHRVLVKVSGEALMGPSAYGLHQETVDRIAADLAAAHALGVELAVVVGGGNIFRGVQVSKQGVDRATGDYMGMLATVMNALALAAALMRQGVQTRVLSALDMPAVCETYTRPRALAHLDRGRVVIFAAGTGNPFFTTDTAAALRAVEMGCGALLKATQVDGIYTSDPKQDPAATRYDRVTHDEVIQQDLKVMDTAAFALARENALPVIVFSIHEPGSISSVICGEGRATTVAS</sequence>
<evidence type="ECO:0000313" key="13">
    <source>
        <dbReference type="EMBL" id="TBN47052.1"/>
    </source>
</evidence>
<dbReference type="Proteomes" id="UP000291613">
    <property type="component" value="Unassembled WGS sequence"/>
</dbReference>
<feature type="binding site" evidence="11">
    <location>
        <position position="60"/>
    </location>
    <ligand>
        <name>ATP</name>
        <dbReference type="ChEBI" id="CHEBI:30616"/>
    </ligand>
</feature>
<dbReference type="GO" id="GO:0006225">
    <property type="term" value="P:UDP biosynthetic process"/>
    <property type="evidence" value="ECO:0007669"/>
    <property type="project" value="TreeGrafter"/>
</dbReference>
<keyword evidence="6 11" id="KW-0547">Nucleotide-binding</keyword>
<feature type="binding site" evidence="11">
    <location>
        <position position="79"/>
    </location>
    <ligand>
        <name>UMP</name>
        <dbReference type="ChEBI" id="CHEBI:57865"/>
    </ligand>
</feature>
<evidence type="ECO:0000256" key="7">
    <source>
        <dbReference type="ARBA" id="ARBA00022777"/>
    </source>
</evidence>
<evidence type="ECO:0000256" key="8">
    <source>
        <dbReference type="ARBA" id="ARBA00022840"/>
    </source>
</evidence>
<keyword evidence="9 11" id="KW-0665">Pyrimidine biosynthesis</keyword>
<dbReference type="InterPro" id="IPR036393">
    <property type="entry name" value="AceGlu_kinase-like_sf"/>
</dbReference>
<feature type="binding site" evidence="11">
    <location>
        <position position="176"/>
    </location>
    <ligand>
        <name>ATP</name>
        <dbReference type="ChEBI" id="CHEBI:30616"/>
    </ligand>
</feature>
<comment type="caution">
    <text evidence="11">Lacks conserved residue(s) required for the propagation of feature annotation.</text>
</comment>
<dbReference type="NCBIfam" id="TIGR02075">
    <property type="entry name" value="pyrH_bact"/>
    <property type="match status" value="1"/>
</dbReference>
<proteinExistence type="inferred from homology"/>
<dbReference type="Gene3D" id="3.40.1160.10">
    <property type="entry name" value="Acetylglutamate kinase-like"/>
    <property type="match status" value="1"/>
</dbReference>
<organism evidence="13 14">
    <name type="scientific">Hansschlegelia quercus</name>
    <dbReference type="NCBI Taxonomy" id="2528245"/>
    <lineage>
        <taxon>Bacteria</taxon>
        <taxon>Pseudomonadati</taxon>
        <taxon>Pseudomonadota</taxon>
        <taxon>Alphaproteobacteria</taxon>
        <taxon>Hyphomicrobiales</taxon>
        <taxon>Methylopilaceae</taxon>
        <taxon>Hansschlegelia</taxon>
    </lineage>
</organism>
<comment type="subcellular location">
    <subcellularLocation>
        <location evidence="1 11">Cytoplasm</location>
    </subcellularLocation>
</comment>
<comment type="pathway">
    <text evidence="2 11">Pyrimidine metabolism; CTP biosynthesis via de novo pathway; UDP from UMP (UMPK route): step 1/1.</text>
</comment>
<dbReference type="InterPro" id="IPR001048">
    <property type="entry name" value="Asp/Glu/Uridylate_kinase"/>
</dbReference>
<evidence type="ECO:0000256" key="5">
    <source>
        <dbReference type="ARBA" id="ARBA00022679"/>
    </source>
</evidence>
<accession>A0A4Q9G8Q5</accession>
<dbReference type="EMBL" id="SIUB01000012">
    <property type="protein sequence ID" value="TBN47052.1"/>
    <property type="molecule type" value="Genomic_DNA"/>
</dbReference>
<evidence type="ECO:0000256" key="11">
    <source>
        <dbReference type="HAMAP-Rule" id="MF_01220"/>
    </source>
</evidence>
<feature type="binding site" evidence="11">
    <location>
        <position position="59"/>
    </location>
    <ligand>
        <name>UMP</name>
        <dbReference type="ChEBI" id="CHEBI:57865"/>
    </ligand>
</feature>
<dbReference type="OrthoDB" id="9807458at2"/>
<evidence type="ECO:0000256" key="1">
    <source>
        <dbReference type="ARBA" id="ARBA00004496"/>
    </source>
</evidence>
<comment type="similarity">
    <text evidence="3 11">Belongs to the UMP kinase family.</text>
</comment>
<feature type="binding site" evidence="11">
    <location>
        <position position="173"/>
    </location>
    <ligand>
        <name>ATP</name>
        <dbReference type="ChEBI" id="CHEBI:30616"/>
    </ligand>
</feature>
<dbReference type="PANTHER" id="PTHR42833">
    <property type="entry name" value="URIDYLATE KINASE"/>
    <property type="match status" value="1"/>
</dbReference>
<comment type="subunit">
    <text evidence="11">Homohexamer.</text>
</comment>
<dbReference type="PANTHER" id="PTHR42833:SF4">
    <property type="entry name" value="URIDYLATE KINASE PUMPKIN, CHLOROPLASTIC"/>
    <property type="match status" value="1"/>
</dbReference>
<dbReference type="HAMAP" id="MF_01220_B">
    <property type="entry name" value="PyrH_B"/>
    <property type="match status" value="1"/>
</dbReference>
<keyword evidence="7 11" id="KW-0418">Kinase</keyword>
<dbReference type="RefSeq" id="WP_131004719.1">
    <property type="nucleotide sequence ID" value="NZ_JBHSZR010000002.1"/>
</dbReference>
<keyword evidence="8 11" id="KW-0067">ATP-binding</keyword>
<keyword evidence="5 11" id="KW-0808">Transferase</keyword>
<dbReference type="GO" id="GO:0044210">
    <property type="term" value="P:'de novo' CTP biosynthetic process"/>
    <property type="evidence" value="ECO:0007669"/>
    <property type="project" value="UniProtKB-UniRule"/>
</dbReference>
<feature type="binding site" evidence="11">
    <location>
        <begin position="17"/>
        <end position="20"/>
    </location>
    <ligand>
        <name>ATP</name>
        <dbReference type="ChEBI" id="CHEBI:30616"/>
    </ligand>
</feature>
<evidence type="ECO:0000256" key="4">
    <source>
        <dbReference type="ARBA" id="ARBA00022490"/>
    </source>
</evidence>
<evidence type="ECO:0000256" key="9">
    <source>
        <dbReference type="ARBA" id="ARBA00022975"/>
    </source>
</evidence>
<dbReference type="PIRSF" id="PIRSF005650">
    <property type="entry name" value="Uridylate_kin"/>
    <property type="match status" value="1"/>
</dbReference>
<dbReference type="FunFam" id="3.40.1160.10:FF:000001">
    <property type="entry name" value="Uridylate kinase"/>
    <property type="match status" value="1"/>
</dbReference>
<evidence type="ECO:0000256" key="6">
    <source>
        <dbReference type="ARBA" id="ARBA00022741"/>
    </source>
</evidence>
<feature type="binding site" evidence="11">
    <location>
        <position position="168"/>
    </location>
    <ligand>
        <name>ATP</name>
        <dbReference type="ChEBI" id="CHEBI:30616"/>
    </ligand>
</feature>
<comment type="catalytic activity">
    <reaction evidence="10 11">
        <text>UMP + ATP = UDP + ADP</text>
        <dbReference type="Rhea" id="RHEA:24400"/>
        <dbReference type="ChEBI" id="CHEBI:30616"/>
        <dbReference type="ChEBI" id="CHEBI:57865"/>
        <dbReference type="ChEBI" id="CHEBI:58223"/>
        <dbReference type="ChEBI" id="CHEBI:456216"/>
        <dbReference type="EC" id="2.7.4.22"/>
    </reaction>
</comment>
<evidence type="ECO:0000256" key="3">
    <source>
        <dbReference type="ARBA" id="ARBA00007614"/>
    </source>
</evidence>
<evidence type="ECO:0000256" key="10">
    <source>
        <dbReference type="ARBA" id="ARBA00047767"/>
    </source>
</evidence>
<feature type="binding site" evidence="11">
    <location>
        <begin position="140"/>
        <end position="147"/>
    </location>
    <ligand>
        <name>UMP</name>
        <dbReference type="ChEBI" id="CHEBI:57865"/>
    </ligand>
</feature>